<dbReference type="InterPro" id="IPR036392">
    <property type="entry name" value="PLAT/LH2_dom_sf"/>
</dbReference>
<accession>S8EKA5</accession>
<keyword evidence="10" id="KW-0275">Fatty acid biosynthesis</keyword>
<dbReference type="GO" id="GO:0034440">
    <property type="term" value="P:lipid oxidation"/>
    <property type="evidence" value="ECO:0007669"/>
    <property type="project" value="InterPro"/>
</dbReference>
<evidence type="ECO:0000256" key="10">
    <source>
        <dbReference type="ARBA" id="ARBA00023160"/>
    </source>
</evidence>
<evidence type="ECO:0000256" key="5">
    <source>
        <dbReference type="ARBA" id="ARBA00022767"/>
    </source>
</evidence>
<evidence type="ECO:0000256" key="11">
    <source>
        <dbReference type="PROSITE-ProRule" id="PRU00152"/>
    </source>
</evidence>
<evidence type="ECO:0000256" key="7">
    <source>
        <dbReference type="ARBA" id="ARBA00022964"/>
    </source>
</evidence>
<evidence type="ECO:0000256" key="2">
    <source>
        <dbReference type="ARBA" id="ARBA00011245"/>
    </source>
</evidence>
<dbReference type="Gene3D" id="1.20.245.10">
    <property type="entry name" value="Lipoxygenase-1, Domain 5"/>
    <property type="match status" value="1"/>
</dbReference>
<dbReference type="SUPFAM" id="SSF49723">
    <property type="entry name" value="Lipase/lipooxygenase domain (PLAT/LH2 domain)"/>
    <property type="match status" value="1"/>
</dbReference>
<keyword evidence="6" id="KW-0276">Fatty acid metabolism</keyword>
<dbReference type="GO" id="GO:0031408">
    <property type="term" value="P:oxylipin biosynthetic process"/>
    <property type="evidence" value="ECO:0007669"/>
    <property type="project" value="UniProtKB-KW"/>
</dbReference>
<organism evidence="15 16">
    <name type="scientific">Genlisea aurea</name>
    <dbReference type="NCBI Taxonomy" id="192259"/>
    <lineage>
        <taxon>Eukaryota</taxon>
        <taxon>Viridiplantae</taxon>
        <taxon>Streptophyta</taxon>
        <taxon>Embryophyta</taxon>
        <taxon>Tracheophyta</taxon>
        <taxon>Spermatophyta</taxon>
        <taxon>Magnoliopsida</taxon>
        <taxon>eudicotyledons</taxon>
        <taxon>Gunneridae</taxon>
        <taxon>Pentapetalae</taxon>
        <taxon>asterids</taxon>
        <taxon>lamiids</taxon>
        <taxon>Lamiales</taxon>
        <taxon>Lentibulariaceae</taxon>
        <taxon>Genlisea</taxon>
    </lineage>
</organism>
<dbReference type="PRINTS" id="PR00468">
    <property type="entry name" value="PLTLPOXGNASE"/>
</dbReference>
<feature type="domain" description="Lipoxygenase" evidence="14">
    <location>
        <begin position="81"/>
        <end position="442"/>
    </location>
</feature>
<comment type="similarity">
    <text evidence="1">Belongs to the lipoxygenase family.</text>
</comment>
<dbReference type="InterPro" id="IPR013819">
    <property type="entry name" value="LipOase_C"/>
</dbReference>
<keyword evidence="8" id="KW-0560">Oxidoreductase</keyword>
<evidence type="ECO:0000259" key="13">
    <source>
        <dbReference type="PROSITE" id="PS50095"/>
    </source>
</evidence>
<dbReference type="AlphaFoldDB" id="S8EKA5"/>
<dbReference type="Gene3D" id="4.10.372.10">
    <property type="entry name" value="Lipoxygenase-1, Domain 3"/>
    <property type="match status" value="1"/>
</dbReference>
<evidence type="ECO:0000313" key="15">
    <source>
        <dbReference type="EMBL" id="EPS73037.1"/>
    </source>
</evidence>
<feature type="region of interest" description="Disordered" evidence="12">
    <location>
        <begin position="129"/>
        <end position="167"/>
    </location>
</feature>
<comment type="caution">
    <text evidence="11">Lacks conserved residue(s) required for the propagation of feature annotation.</text>
</comment>
<feature type="non-terminal residue" evidence="15">
    <location>
        <position position="1"/>
    </location>
</feature>
<dbReference type="Gene3D" id="4.10.375.10">
    <property type="entry name" value="Lipoxygenase-1, Domain 2"/>
    <property type="match status" value="1"/>
</dbReference>
<sequence length="442" mass="50005">LTNWLGGQGTASYGVSFEWSVEEMGVPGAVTVVNSHRSEFYLKSLTLEDVPGHGRVHFVCNSWVYPSEYYQKDRIFFSNQPYLPKQTPPSLAAHRADELENLRGTGQRRRLEEWDRVYDYDVYNDLGEPDKGADHVRPILGGTPEYPYPRRGRTGRPPSSSDPNTESRLPLYESLSIYVPRDERFSDIKMSDSVAYALKSIFQFLAPEFRALFHETPGEFDCINDVLRLYEDGIKISSGSLLDRIREKIPSETIRELLRSDGEGALKFPVPLVIQEDKTAWRSDEEFGREMLAGINPVLICRLREFPHTSKLDPEIYGDQSSRISEDHIRGSLDGMTIAEAIESNKLFILDHHDSLMPHLRRINTTATKTYATRTILYLMKDGILKPVAIELSLPAAQGDHHGAVSSVYTPAKDGIAASLWQLAKAYVAVNDSGYHQLICHW</sequence>
<evidence type="ECO:0000256" key="1">
    <source>
        <dbReference type="ARBA" id="ARBA00009419"/>
    </source>
</evidence>
<proteinExistence type="inferred from homology"/>
<dbReference type="Gene3D" id="2.60.60.20">
    <property type="entry name" value="PLAT/LH2 domain"/>
    <property type="match status" value="1"/>
</dbReference>
<dbReference type="GO" id="GO:0006633">
    <property type="term" value="P:fatty acid biosynthetic process"/>
    <property type="evidence" value="ECO:0007669"/>
    <property type="project" value="UniProtKB-KW"/>
</dbReference>
<evidence type="ECO:0000259" key="14">
    <source>
        <dbReference type="PROSITE" id="PS51393"/>
    </source>
</evidence>
<evidence type="ECO:0000256" key="12">
    <source>
        <dbReference type="SAM" id="MobiDB-lite"/>
    </source>
</evidence>
<dbReference type="PRINTS" id="PR00087">
    <property type="entry name" value="LIPOXYGENASE"/>
</dbReference>
<keyword evidence="5" id="KW-0925">Oxylipin biosynthesis</keyword>
<evidence type="ECO:0000256" key="8">
    <source>
        <dbReference type="ARBA" id="ARBA00023002"/>
    </source>
</evidence>
<dbReference type="Proteomes" id="UP000015453">
    <property type="component" value="Unassembled WGS sequence"/>
</dbReference>
<name>S8EKA5_9LAMI</name>
<dbReference type="InterPro" id="IPR001246">
    <property type="entry name" value="LipOase_plant"/>
</dbReference>
<reference evidence="15 16" key="1">
    <citation type="journal article" date="2013" name="BMC Genomics">
        <title>The miniature genome of a carnivorous plant Genlisea aurea contains a low number of genes and short non-coding sequences.</title>
        <authorList>
            <person name="Leushkin E.V."/>
            <person name="Sutormin R.A."/>
            <person name="Nabieva E.R."/>
            <person name="Penin A.A."/>
            <person name="Kondrashov A.S."/>
            <person name="Logacheva M.D."/>
        </authorList>
    </citation>
    <scope>NUCLEOTIDE SEQUENCE [LARGE SCALE GENOMIC DNA]</scope>
</reference>
<evidence type="ECO:0000313" key="16">
    <source>
        <dbReference type="Proteomes" id="UP000015453"/>
    </source>
</evidence>
<dbReference type="PROSITE" id="PS50095">
    <property type="entry name" value="PLAT"/>
    <property type="match status" value="1"/>
</dbReference>
<dbReference type="SUPFAM" id="SSF48484">
    <property type="entry name" value="Lipoxigenase"/>
    <property type="match status" value="1"/>
</dbReference>
<evidence type="ECO:0000256" key="3">
    <source>
        <dbReference type="ARBA" id="ARBA00022516"/>
    </source>
</evidence>
<keyword evidence="4" id="KW-0479">Metal-binding</keyword>
<dbReference type="Pfam" id="PF00305">
    <property type="entry name" value="Lipoxygenase"/>
    <property type="match status" value="1"/>
</dbReference>
<protein>
    <submittedName>
        <fullName evidence="15">Lipoxygenase</fullName>
    </submittedName>
</protein>
<dbReference type="FunFam" id="3.10.450.60:FF:000002">
    <property type="entry name" value="Lipoxygenase"/>
    <property type="match status" value="1"/>
</dbReference>
<dbReference type="FunFam" id="4.10.375.10:FF:000001">
    <property type="entry name" value="Lipoxygenase"/>
    <property type="match status" value="1"/>
</dbReference>
<evidence type="ECO:0000256" key="4">
    <source>
        <dbReference type="ARBA" id="ARBA00022723"/>
    </source>
</evidence>
<evidence type="ECO:0000256" key="9">
    <source>
        <dbReference type="ARBA" id="ARBA00023098"/>
    </source>
</evidence>
<keyword evidence="9" id="KW-0443">Lipid metabolism</keyword>
<dbReference type="SMART" id="SM00308">
    <property type="entry name" value="LH2"/>
    <property type="match status" value="1"/>
</dbReference>
<dbReference type="InterPro" id="IPR000907">
    <property type="entry name" value="LipOase"/>
</dbReference>
<dbReference type="PANTHER" id="PTHR11771">
    <property type="entry name" value="LIPOXYGENASE"/>
    <property type="match status" value="1"/>
</dbReference>
<comment type="subunit">
    <text evidence="2">Monomer.</text>
</comment>
<comment type="caution">
    <text evidence="15">The sequence shown here is derived from an EMBL/GenBank/DDBJ whole genome shotgun (WGS) entry which is preliminary data.</text>
</comment>
<evidence type="ECO:0000256" key="6">
    <source>
        <dbReference type="ARBA" id="ARBA00022832"/>
    </source>
</evidence>
<dbReference type="Gene3D" id="3.10.450.60">
    <property type="match status" value="1"/>
</dbReference>
<dbReference type="Pfam" id="PF01477">
    <property type="entry name" value="PLAT"/>
    <property type="match status" value="1"/>
</dbReference>
<dbReference type="InterPro" id="IPR036226">
    <property type="entry name" value="LipOase_C_sf"/>
</dbReference>
<dbReference type="InterPro" id="IPR027433">
    <property type="entry name" value="Lipoxygenase_dom_3"/>
</dbReference>
<dbReference type="PROSITE" id="PS51393">
    <property type="entry name" value="LIPOXYGENASE_3"/>
    <property type="match status" value="1"/>
</dbReference>
<dbReference type="FunFam" id="4.10.372.10:FF:000001">
    <property type="entry name" value="Lipoxygenase"/>
    <property type="match status" value="1"/>
</dbReference>
<dbReference type="InterPro" id="IPR001024">
    <property type="entry name" value="PLAT/LH2_dom"/>
</dbReference>
<dbReference type="EMBL" id="AUSU01000588">
    <property type="protein sequence ID" value="EPS73037.1"/>
    <property type="molecule type" value="Genomic_DNA"/>
</dbReference>
<keyword evidence="3" id="KW-0444">Lipid biosynthesis</keyword>
<feature type="domain" description="PLAT" evidence="13">
    <location>
        <begin position="1"/>
        <end position="78"/>
    </location>
</feature>
<dbReference type="GO" id="GO:0046872">
    <property type="term" value="F:metal ion binding"/>
    <property type="evidence" value="ECO:0007669"/>
    <property type="project" value="UniProtKB-KW"/>
</dbReference>
<keyword evidence="16" id="KW-1185">Reference proteome</keyword>
<keyword evidence="7" id="KW-0223">Dioxygenase</keyword>
<gene>
    <name evidence="15" type="ORF">M569_01719</name>
</gene>
<dbReference type="OrthoDB" id="407298at2759"/>
<dbReference type="GO" id="GO:0016165">
    <property type="term" value="F:linoleate 13S-lipoxygenase activity"/>
    <property type="evidence" value="ECO:0007669"/>
    <property type="project" value="UniProtKB-ARBA"/>
</dbReference>